<sequence>MQIDTSEHTRIYMNNHKRGIGDNTRLKELNGMKSMEYMPFFPSFSLFLYVSVWFTFSMLVKDNYVLVPNAVGIVLGLAQLIVYMIYKNKSSLSILKSMSVIEDKGSNQVTSLLFYTFY</sequence>
<dbReference type="Gene3D" id="1.20.1280.290">
    <property type="match status" value="1"/>
</dbReference>
<name>A0A4S4F3I6_CAMSN</name>
<dbReference type="GO" id="GO:0051119">
    <property type="term" value="F:sugar transmembrane transporter activity"/>
    <property type="evidence" value="ECO:0007669"/>
    <property type="project" value="InterPro"/>
</dbReference>
<evidence type="ECO:0008006" key="12">
    <source>
        <dbReference type="Google" id="ProtNLM"/>
    </source>
</evidence>
<dbReference type="GO" id="GO:0016020">
    <property type="term" value="C:membrane"/>
    <property type="evidence" value="ECO:0007669"/>
    <property type="project" value="InterPro"/>
</dbReference>
<evidence type="ECO:0000256" key="6">
    <source>
        <dbReference type="ARBA" id="ARBA00022737"/>
    </source>
</evidence>
<proteinExistence type="inferred from homology"/>
<dbReference type="PANTHER" id="PTHR10791">
    <property type="entry name" value="RAG1-ACTIVATING PROTEIN 1"/>
    <property type="match status" value="1"/>
</dbReference>
<feature type="transmembrane region" description="Helical" evidence="9">
    <location>
        <begin position="37"/>
        <end position="60"/>
    </location>
</feature>
<keyword evidence="11" id="KW-1185">Reference proteome</keyword>
<evidence type="ECO:0000256" key="7">
    <source>
        <dbReference type="ARBA" id="ARBA00022989"/>
    </source>
</evidence>
<keyword evidence="5 9" id="KW-0812">Transmembrane</keyword>
<keyword evidence="8 9" id="KW-0472">Membrane</keyword>
<evidence type="ECO:0000256" key="3">
    <source>
        <dbReference type="ARBA" id="ARBA00022448"/>
    </source>
</evidence>
<dbReference type="Pfam" id="PF03083">
    <property type="entry name" value="MtN3_slv"/>
    <property type="match status" value="1"/>
</dbReference>
<dbReference type="GO" id="GO:0012505">
    <property type="term" value="C:endomembrane system"/>
    <property type="evidence" value="ECO:0007669"/>
    <property type="project" value="UniProtKB-SubCell"/>
</dbReference>
<evidence type="ECO:0000256" key="2">
    <source>
        <dbReference type="ARBA" id="ARBA00007809"/>
    </source>
</evidence>
<comment type="caution">
    <text evidence="10">The sequence shown here is derived from an EMBL/GenBank/DDBJ whole genome shotgun (WGS) entry which is preliminary data.</text>
</comment>
<dbReference type="EMBL" id="SDRB02000263">
    <property type="protein sequence ID" value="THG23505.1"/>
    <property type="molecule type" value="Genomic_DNA"/>
</dbReference>
<feature type="transmembrane region" description="Helical" evidence="9">
    <location>
        <begin position="66"/>
        <end position="86"/>
    </location>
</feature>
<dbReference type="InterPro" id="IPR047664">
    <property type="entry name" value="SWEET"/>
</dbReference>
<dbReference type="PANTHER" id="PTHR10791:SF142">
    <property type="entry name" value="BIDIRECTIONAL SUGAR TRANSPORTER SWEET16"/>
    <property type="match status" value="1"/>
</dbReference>
<protein>
    <recommendedName>
        <fullName evidence="12">Bidirectional sugar transporter SWEET</fullName>
    </recommendedName>
</protein>
<accession>A0A4S4F3I6</accession>
<evidence type="ECO:0000256" key="5">
    <source>
        <dbReference type="ARBA" id="ARBA00022692"/>
    </source>
</evidence>
<evidence type="ECO:0000256" key="8">
    <source>
        <dbReference type="ARBA" id="ARBA00023136"/>
    </source>
</evidence>
<comment type="subcellular location">
    <subcellularLocation>
        <location evidence="1">Endomembrane system</location>
        <topology evidence="1">Multi-pass membrane protein</topology>
    </subcellularLocation>
</comment>
<evidence type="ECO:0000313" key="10">
    <source>
        <dbReference type="EMBL" id="THG23505.1"/>
    </source>
</evidence>
<reference evidence="10 11" key="1">
    <citation type="journal article" date="2018" name="Proc. Natl. Acad. Sci. U.S.A.">
        <title>Draft genome sequence of Camellia sinensis var. sinensis provides insights into the evolution of the tea genome and tea quality.</title>
        <authorList>
            <person name="Wei C."/>
            <person name="Yang H."/>
            <person name="Wang S."/>
            <person name="Zhao J."/>
            <person name="Liu C."/>
            <person name="Gao L."/>
            <person name="Xia E."/>
            <person name="Lu Y."/>
            <person name="Tai Y."/>
            <person name="She G."/>
            <person name="Sun J."/>
            <person name="Cao H."/>
            <person name="Tong W."/>
            <person name="Gao Q."/>
            <person name="Li Y."/>
            <person name="Deng W."/>
            <person name="Jiang X."/>
            <person name="Wang W."/>
            <person name="Chen Q."/>
            <person name="Zhang S."/>
            <person name="Li H."/>
            <person name="Wu J."/>
            <person name="Wang P."/>
            <person name="Li P."/>
            <person name="Shi C."/>
            <person name="Zheng F."/>
            <person name="Jian J."/>
            <person name="Huang B."/>
            <person name="Shan D."/>
            <person name="Shi M."/>
            <person name="Fang C."/>
            <person name="Yue Y."/>
            <person name="Li F."/>
            <person name="Li D."/>
            <person name="Wei S."/>
            <person name="Han B."/>
            <person name="Jiang C."/>
            <person name="Yin Y."/>
            <person name="Xia T."/>
            <person name="Zhang Z."/>
            <person name="Bennetzen J.L."/>
            <person name="Zhao S."/>
            <person name="Wan X."/>
        </authorList>
    </citation>
    <scope>NUCLEOTIDE SEQUENCE [LARGE SCALE GENOMIC DNA]</scope>
    <source>
        <strain evidence="11">cv. Shuchazao</strain>
        <tissue evidence="10">Leaf</tissue>
    </source>
</reference>
<keyword evidence="6" id="KW-0677">Repeat</keyword>
<keyword evidence="4" id="KW-0762">Sugar transport</keyword>
<evidence type="ECO:0000256" key="9">
    <source>
        <dbReference type="SAM" id="Phobius"/>
    </source>
</evidence>
<organism evidence="10 11">
    <name type="scientific">Camellia sinensis var. sinensis</name>
    <name type="common">China tea</name>
    <dbReference type="NCBI Taxonomy" id="542762"/>
    <lineage>
        <taxon>Eukaryota</taxon>
        <taxon>Viridiplantae</taxon>
        <taxon>Streptophyta</taxon>
        <taxon>Embryophyta</taxon>
        <taxon>Tracheophyta</taxon>
        <taxon>Spermatophyta</taxon>
        <taxon>Magnoliopsida</taxon>
        <taxon>eudicotyledons</taxon>
        <taxon>Gunneridae</taxon>
        <taxon>Pentapetalae</taxon>
        <taxon>asterids</taxon>
        <taxon>Ericales</taxon>
        <taxon>Theaceae</taxon>
        <taxon>Camellia</taxon>
    </lineage>
</organism>
<gene>
    <name evidence="10" type="ORF">TEA_026354</name>
</gene>
<dbReference type="AlphaFoldDB" id="A0A4S4F3I6"/>
<evidence type="ECO:0000313" key="11">
    <source>
        <dbReference type="Proteomes" id="UP000306102"/>
    </source>
</evidence>
<comment type="similarity">
    <text evidence="2">Belongs to the SWEET sugar transporter family.</text>
</comment>
<keyword evidence="3" id="KW-0813">Transport</keyword>
<dbReference type="Proteomes" id="UP000306102">
    <property type="component" value="Unassembled WGS sequence"/>
</dbReference>
<dbReference type="InterPro" id="IPR004316">
    <property type="entry name" value="SWEET_rpt"/>
</dbReference>
<evidence type="ECO:0000256" key="4">
    <source>
        <dbReference type="ARBA" id="ARBA00022597"/>
    </source>
</evidence>
<evidence type="ECO:0000256" key="1">
    <source>
        <dbReference type="ARBA" id="ARBA00004127"/>
    </source>
</evidence>
<keyword evidence="7 9" id="KW-1133">Transmembrane helix</keyword>